<proteinExistence type="predicted"/>
<dbReference type="AlphaFoldDB" id="M4VBS0"/>
<protein>
    <recommendedName>
        <fullName evidence="1">AB hydrolase-1 domain-containing protein</fullName>
    </recommendedName>
</protein>
<evidence type="ECO:0000313" key="3">
    <source>
        <dbReference type="Proteomes" id="UP000012040"/>
    </source>
</evidence>
<dbReference type="PANTHER" id="PTHR43689">
    <property type="entry name" value="HYDROLASE"/>
    <property type="match status" value="1"/>
</dbReference>
<dbReference type="Gene3D" id="3.40.50.1820">
    <property type="entry name" value="alpha/beta hydrolase"/>
    <property type="match status" value="1"/>
</dbReference>
<dbReference type="InterPro" id="IPR000073">
    <property type="entry name" value="AB_hydrolase_1"/>
</dbReference>
<dbReference type="OrthoDB" id="5294767at2"/>
<keyword evidence="3" id="KW-1185">Reference proteome</keyword>
<dbReference type="PANTHER" id="PTHR43689:SF8">
    <property type="entry name" value="ALPHA_BETA-HYDROLASES SUPERFAMILY PROTEIN"/>
    <property type="match status" value="1"/>
</dbReference>
<reference evidence="2 3" key="1">
    <citation type="journal article" date="2013" name="ISME J.">
        <title>By their genes ye shall know them: genomic signatures of predatory bacteria.</title>
        <authorList>
            <person name="Pasternak Z."/>
            <person name="Pietrokovski S."/>
            <person name="Rotem O."/>
            <person name="Gophna U."/>
            <person name="Lurie-Weinberger M.N."/>
            <person name="Jurkevitch E."/>
        </authorList>
    </citation>
    <scope>NUCLEOTIDE SEQUENCE [LARGE SCALE GENOMIC DNA]</scope>
    <source>
        <strain evidence="2 3">JSS</strain>
    </source>
</reference>
<dbReference type="eggNOG" id="COG1073">
    <property type="taxonomic scope" value="Bacteria"/>
</dbReference>
<dbReference type="Pfam" id="PF00561">
    <property type="entry name" value="Abhydrolase_1"/>
    <property type="match status" value="1"/>
</dbReference>
<name>M4VBS0_9BACT</name>
<dbReference type="PATRIC" id="fig|1184267.3.peg.1740"/>
<dbReference type="Proteomes" id="UP000012040">
    <property type="component" value="Chromosome"/>
</dbReference>
<accession>M4VBS0</accession>
<dbReference type="HOGENOM" id="CLU_020336_26_0_7"/>
<sequence>MSAITHDHWIQTPKGKLFARSVSTEAAPVASELAPIVLFHDSLGCVQLWRSFPELLSHKSKRTVIAYDRLGFGQSDAYEEEPHTDFIQEEAAYFFPYVREQLNLQQFVAFGHSVGGAMAASCAAYVSTQSEESCVAVITESTQAFVEQLTLEGISAAKTSFSNPSELSRLQKYHGSKTERVLRAWTDIWLSAEFSTWNLKEVLSQVNCPLLAIHGDRDEYGSLQFPEMITQWSGGSSKKLIINDCGHVPHREKTDEILSAVEEFLKEKK</sequence>
<dbReference type="SUPFAM" id="SSF53474">
    <property type="entry name" value="alpha/beta-Hydrolases"/>
    <property type="match status" value="1"/>
</dbReference>
<feature type="domain" description="AB hydrolase-1" evidence="1">
    <location>
        <begin position="35"/>
        <end position="252"/>
    </location>
</feature>
<dbReference type="EMBL" id="CP003537">
    <property type="protein sequence ID" value="AGH95935.1"/>
    <property type="molecule type" value="Genomic_DNA"/>
</dbReference>
<evidence type="ECO:0000259" key="1">
    <source>
        <dbReference type="Pfam" id="PF00561"/>
    </source>
</evidence>
<dbReference type="RefSeq" id="WP_015470425.1">
    <property type="nucleotide sequence ID" value="NC_020813.1"/>
</dbReference>
<dbReference type="InterPro" id="IPR029058">
    <property type="entry name" value="AB_hydrolase_fold"/>
</dbReference>
<dbReference type="STRING" id="1184267.A11Q_1719"/>
<gene>
    <name evidence="2" type="ORF">A11Q_1719</name>
</gene>
<evidence type="ECO:0000313" key="2">
    <source>
        <dbReference type="EMBL" id="AGH95935.1"/>
    </source>
</evidence>
<dbReference type="KEGG" id="bex:A11Q_1719"/>
<organism evidence="2 3">
    <name type="scientific">Pseudobdellovibrio exovorus JSS</name>
    <dbReference type="NCBI Taxonomy" id="1184267"/>
    <lineage>
        <taxon>Bacteria</taxon>
        <taxon>Pseudomonadati</taxon>
        <taxon>Bdellovibrionota</taxon>
        <taxon>Bdellovibrionia</taxon>
        <taxon>Bdellovibrionales</taxon>
        <taxon>Pseudobdellovibrionaceae</taxon>
        <taxon>Pseudobdellovibrio</taxon>
    </lineage>
</organism>